<accession>A0A6A4NSA6</accession>
<proteinExistence type="predicted"/>
<dbReference type="Proteomes" id="UP000447434">
    <property type="component" value="Chromosome 18"/>
</dbReference>
<dbReference type="EMBL" id="WOCE01000018">
    <property type="protein sequence ID" value="KAE9593625.1"/>
    <property type="molecule type" value="Genomic_DNA"/>
</dbReference>
<dbReference type="AlphaFoldDB" id="A0A6A4NSA6"/>
<protein>
    <submittedName>
        <fullName evidence="1">Uncharacterized protein</fullName>
    </submittedName>
</protein>
<gene>
    <name evidence="1" type="ORF">Lalb_Chr18g0045041</name>
</gene>
<name>A0A6A4NSA6_LUPAL</name>
<comment type="caution">
    <text evidence="1">The sequence shown here is derived from an EMBL/GenBank/DDBJ whole genome shotgun (WGS) entry which is preliminary data.</text>
</comment>
<evidence type="ECO:0000313" key="2">
    <source>
        <dbReference type="Proteomes" id="UP000447434"/>
    </source>
</evidence>
<evidence type="ECO:0000313" key="1">
    <source>
        <dbReference type="EMBL" id="KAE9593625.1"/>
    </source>
</evidence>
<reference evidence="2" key="1">
    <citation type="journal article" date="2020" name="Nat. Commun.">
        <title>Genome sequence of the cluster root forming white lupin.</title>
        <authorList>
            <person name="Hufnagel B."/>
            <person name="Marques A."/>
            <person name="Soriano A."/>
            <person name="Marques L."/>
            <person name="Divol F."/>
            <person name="Doumas P."/>
            <person name="Sallet E."/>
            <person name="Mancinotti D."/>
            <person name="Carrere S."/>
            <person name="Marande W."/>
            <person name="Arribat S."/>
            <person name="Keller J."/>
            <person name="Huneau C."/>
            <person name="Blein T."/>
            <person name="Aime D."/>
            <person name="Laguerre M."/>
            <person name="Taylor J."/>
            <person name="Schubert V."/>
            <person name="Nelson M."/>
            <person name="Geu-Flores F."/>
            <person name="Crespi M."/>
            <person name="Gallardo-Guerrero K."/>
            <person name="Delaux P.-M."/>
            <person name="Salse J."/>
            <person name="Berges H."/>
            <person name="Guyot R."/>
            <person name="Gouzy J."/>
            <person name="Peret B."/>
        </authorList>
    </citation>
    <scope>NUCLEOTIDE SEQUENCE [LARGE SCALE GENOMIC DNA]</scope>
    <source>
        <strain evidence="2">cv. Amiga</strain>
    </source>
</reference>
<keyword evidence="2" id="KW-1185">Reference proteome</keyword>
<organism evidence="1 2">
    <name type="scientific">Lupinus albus</name>
    <name type="common">White lupine</name>
    <name type="synonym">Lupinus termis</name>
    <dbReference type="NCBI Taxonomy" id="3870"/>
    <lineage>
        <taxon>Eukaryota</taxon>
        <taxon>Viridiplantae</taxon>
        <taxon>Streptophyta</taxon>
        <taxon>Embryophyta</taxon>
        <taxon>Tracheophyta</taxon>
        <taxon>Spermatophyta</taxon>
        <taxon>Magnoliopsida</taxon>
        <taxon>eudicotyledons</taxon>
        <taxon>Gunneridae</taxon>
        <taxon>Pentapetalae</taxon>
        <taxon>rosids</taxon>
        <taxon>fabids</taxon>
        <taxon>Fabales</taxon>
        <taxon>Fabaceae</taxon>
        <taxon>Papilionoideae</taxon>
        <taxon>50 kb inversion clade</taxon>
        <taxon>genistoids sensu lato</taxon>
        <taxon>core genistoids</taxon>
        <taxon>Genisteae</taxon>
        <taxon>Lupinus</taxon>
    </lineage>
</organism>
<sequence length="103" mass="11712">MTSTLNVSPYHYALVVLWITLSTTFNGDMYLTEALNEGFSVELIHRDSPKSPFYNSSETPFERMANAIHRSFERVKQFYQEDGFNYGAIQAPAITNFDGQSTS</sequence>
<dbReference type="OrthoDB" id="2747330at2759"/>